<dbReference type="GO" id="GO:0050909">
    <property type="term" value="P:sensory perception of taste"/>
    <property type="evidence" value="ECO:0007669"/>
    <property type="project" value="InterPro"/>
</dbReference>
<dbReference type="CTD" id="38453"/>
<evidence type="ECO:0000256" key="3">
    <source>
        <dbReference type="ARBA" id="ARBA00022692"/>
    </source>
</evidence>
<feature type="transmembrane region" description="Helical" evidence="8">
    <location>
        <begin position="216"/>
        <end position="238"/>
    </location>
</feature>
<protein>
    <recommendedName>
        <fullName evidence="8">Gustatory receptor</fullName>
    </recommendedName>
</protein>
<evidence type="ECO:0000256" key="6">
    <source>
        <dbReference type="ARBA" id="ARBA00023170"/>
    </source>
</evidence>
<evidence type="ECO:0000256" key="5">
    <source>
        <dbReference type="ARBA" id="ARBA00023136"/>
    </source>
</evidence>
<feature type="transmembrane region" description="Helical" evidence="8">
    <location>
        <begin position="401"/>
        <end position="421"/>
    </location>
</feature>
<evidence type="ECO:0000256" key="2">
    <source>
        <dbReference type="ARBA" id="ARBA00022475"/>
    </source>
</evidence>
<feature type="transmembrane region" description="Helical" evidence="8">
    <location>
        <begin position="135"/>
        <end position="155"/>
    </location>
</feature>
<feature type="transmembrane region" description="Helical" evidence="8">
    <location>
        <begin position="190"/>
        <end position="210"/>
    </location>
</feature>
<name>A0A6J0C3P9_NEOLC</name>
<sequence length="435" mass="49541">MSAFRPARVVPGFGMNGLIHLTGNRQGMAFMNNFGHMEKSVAPSSRIVVDAFEKKTTELQDIVYENMKAVVMVVRIMGALPIMRPHIGVTKFKFASNTMIYSVLVYVAMTAYVVYVIWNRIKIVQAVQGRFEEAVIAYLFIVFLVPNFLVPVFWYETRKNAGCFNHWMDFEVFYTRVTTRYLPINLRIRAIWISILVPIISTACVFTTQMTMDNFALWQVVPNIYVTTFINMLGAYWYMHCTTISTCANILAQDFKHAIRSNVEAITVADYRALWLHLNRITREIGIATCYCFTVLCMYLFFSSTLSIYGLFSQLKDGLTIKDLGLTISAISTIALLHVICDQAHSASQHVRVHFQKKLLLVELSNLNEDAQIEINMFLRATEMNPSDISLGGFFDVNRNLFKSLLGTMVTYLVVLLQFQISLPETSTLNNATLD</sequence>
<evidence type="ECO:0000256" key="4">
    <source>
        <dbReference type="ARBA" id="ARBA00022989"/>
    </source>
</evidence>
<dbReference type="RefSeq" id="XP_015521019.1">
    <property type="nucleotide sequence ID" value="XM_015665533.2"/>
</dbReference>
<evidence type="ECO:0000313" key="9">
    <source>
        <dbReference type="Proteomes" id="UP000829291"/>
    </source>
</evidence>
<dbReference type="Proteomes" id="UP000829291">
    <property type="component" value="Chromosome 7"/>
</dbReference>
<dbReference type="GO" id="GO:0030425">
    <property type="term" value="C:dendrite"/>
    <property type="evidence" value="ECO:0007669"/>
    <property type="project" value="TreeGrafter"/>
</dbReference>
<gene>
    <name evidence="10" type="primary">LOC107225169</name>
</gene>
<feature type="transmembrane region" description="Helical" evidence="8">
    <location>
        <begin position="94"/>
        <end position="115"/>
    </location>
</feature>
<comment type="function">
    <text evidence="8">Gustatory receptor which mediates acceptance or avoidance behavior, depending on its substrates.</text>
</comment>
<comment type="similarity">
    <text evidence="8">Belongs to the insect chemoreceptor superfamily. Gustatory receptor (GR) family.</text>
</comment>
<evidence type="ECO:0000256" key="7">
    <source>
        <dbReference type="ARBA" id="ARBA00023224"/>
    </source>
</evidence>
<proteinExistence type="inferred from homology"/>
<dbReference type="OrthoDB" id="6625921at2759"/>
<keyword evidence="4 8" id="KW-1133">Transmembrane helix</keyword>
<evidence type="ECO:0000256" key="8">
    <source>
        <dbReference type="RuleBase" id="RU363108"/>
    </source>
</evidence>
<keyword evidence="2 8" id="KW-1003">Cell membrane</keyword>
<keyword evidence="5 8" id="KW-0472">Membrane</keyword>
<feature type="transmembrane region" description="Helical" evidence="8">
    <location>
        <begin position="285"/>
        <end position="312"/>
    </location>
</feature>
<comment type="subcellular location">
    <subcellularLocation>
        <location evidence="1 8">Cell membrane</location>
        <topology evidence="1 8">Multi-pass membrane protein</topology>
    </subcellularLocation>
</comment>
<keyword evidence="9" id="KW-1185">Reference proteome</keyword>
<dbReference type="PANTHER" id="PTHR21143">
    <property type="entry name" value="INVERTEBRATE GUSTATORY RECEPTOR"/>
    <property type="match status" value="1"/>
</dbReference>
<keyword evidence="3 8" id="KW-0812">Transmembrane</keyword>
<dbReference type="FunCoup" id="A0A6J0C3P9">
    <property type="interactions" value="7"/>
</dbReference>
<keyword evidence="7 8" id="KW-0807">Transducer</keyword>
<dbReference type="GeneID" id="107225169"/>
<dbReference type="GO" id="GO:0030424">
    <property type="term" value="C:axon"/>
    <property type="evidence" value="ECO:0007669"/>
    <property type="project" value="TreeGrafter"/>
</dbReference>
<dbReference type="GO" id="GO:0005886">
    <property type="term" value="C:plasma membrane"/>
    <property type="evidence" value="ECO:0007669"/>
    <property type="project" value="UniProtKB-SubCell"/>
</dbReference>
<accession>A0A6J0C3P9</accession>
<dbReference type="InParanoid" id="A0A6J0C3P9"/>
<evidence type="ECO:0000313" key="10">
    <source>
        <dbReference type="RefSeq" id="XP_015521019.1"/>
    </source>
</evidence>
<dbReference type="KEGG" id="nlo:107225169"/>
<dbReference type="PANTHER" id="PTHR21143:SF131">
    <property type="entry name" value="GUSTATORY AND ODORANT RECEPTOR 63A-RELATED"/>
    <property type="match status" value="1"/>
</dbReference>
<dbReference type="GO" id="GO:0007165">
    <property type="term" value="P:signal transduction"/>
    <property type="evidence" value="ECO:0007669"/>
    <property type="project" value="UniProtKB-KW"/>
</dbReference>
<feature type="transmembrane region" description="Helical" evidence="8">
    <location>
        <begin position="324"/>
        <end position="341"/>
    </location>
</feature>
<keyword evidence="6 8" id="KW-0675">Receptor</keyword>
<reference evidence="10" key="1">
    <citation type="submission" date="2025-08" db="UniProtKB">
        <authorList>
            <consortium name="RefSeq"/>
        </authorList>
    </citation>
    <scope>IDENTIFICATION</scope>
    <source>
        <tissue evidence="10">Thorax and Abdomen</tissue>
    </source>
</reference>
<dbReference type="InterPro" id="IPR013604">
    <property type="entry name" value="7TM_chemorcpt"/>
</dbReference>
<dbReference type="AlphaFoldDB" id="A0A6J0C3P9"/>
<dbReference type="Pfam" id="PF08395">
    <property type="entry name" value="7tm_7"/>
    <property type="match status" value="1"/>
</dbReference>
<evidence type="ECO:0000256" key="1">
    <source>
        <dbReference type="ARBA" id="ARBA00004651"/>
    </source>
</evidence>
<dbReference type="GO" id="GO:0043025">
    <property type="term" value="C:neuronal cell body"/>
    <property type="evidence" value="ECO:0007669"/>
    <property type="project" value="TreeGrafter"/>
</dbReference>
<organism evidence="10">
    <name type="scientific">Neodiprion lecontei</name>
    <name type="common">Redheaded pine sawfly</name>
    <dbReference type="NCBI Taxonomy" id="441921"/>
    <lineage>
        <taxon>Eukaryota</taxon>
        <taxon>Metazoa</taxon>
        <taxon>Ecdysozoa</taxon>
        <taxon>Arthropoda</taxon>
        <taxon>Hexapoda</taxon>
        <taxon>Insecta</taxon>
        <taxon>Pterygota</taxon>
        <taxon>Neoptera</taxon>
        <taxon>Endopterygota</taxon>
        <taxon>Hymenoptera</taxon>
        <taxon>Tenthredinoidea</taxon>
        <taxon>Diprionidae</taxon>
        <taxon>Diprioninae</taxon>
        <taxon>Neodiprion</taxon>
    </lineage>
</organism>